<dbReference type="AlphaFoldDB" id="A0A7I7MF93"/>
<keyword evidence="4" id="KW-1185">Reference proteome</keyword>
<feature type="transmembrane region" description="Helical" evidence="2">
    <location>
        <begin position="161"/>
        <end position="182"/>
    </location>
</feature>
<evidence type="ECO:0000313" key="4">
    <source>
        <dbReference type="Proteomes" id="UP000466514"/>
    </source>
</evidence>
<accession>A0A7I7MF93</accession>
<evidence type="ECO:0000313" key="3">
    <source>
        <dbReference type="EMBL" id="BBX70981.1"/>
    </source>
</evidence>
<gene>
    <name evidence="3" type="ORF">MPSYJ_44420</name>
</gene>
<sequence>MPRSILTHVWLIASLMATLGAAIGVLLANLWMDRADRFTAQATLAMLPVQDVPASEVSGLWEVLNQGQATRSAAIVMADGRWLDAGASAAGVPKSDLGLSAGAIPDTTLITVKMEARSAAAAGAALKAAVDDAMSTAAAATGPFKLQMIGGSVASTSATPLQMLGAFGGGGLLIGAGCGVLISRSARTRSKSSVLGHSSSHPAQVKNRHSRDERIDDIDCLDADDEFETLSLRITSR</sequence>
<organism evidence="3 4">
    <name type="scientific">Mycolicibacterium psychrotolerans</name>
    <dbReference type="NCBI Taxonomy" id="216929"/>
    <lineage>
        <taxon>Bacteria</taxon>
        <taxon>Bacillati</taxon>
        <taxon>Actinomycetota</taxon>
        <taxon>Actinomycetes</taxon>
        <taxon>Mycobacteriales</taxon>
        <taxon>Mycobacteriaceae</taxon>
        <taxon>Mycolicibacterium</taxon>
    </lineage>
</organism>
<feature type="transmembrane region" description="Helical" evidence="2">
    <location>
        <begin position="9"/>
        <end position="32"/>
    </location>
</feature>
<dbReference type="KEGG" id="mpsc:MPSYJ_44420"/>
<feature type="region of interest" description="Disordered" evidence="1">
    <location>
        <begin position="191"/>
        <end position="212"/>
    </location>
</feature>
<evidence type="ECO:0000256" key="1">
    <source>
        <dbReference type="SAM" id="MobiDB-lite"/>
    </source>
</evidence>
<proteinExistence type="predicted"/>
<evidence type="ECO:0000256" key="2">
    <source>
        <dbReference type="SAM" id="Phobius"/>
    </source>
</evidence>
<dbReference type="EMBL" id="AP022574">
    <property type="protein sequence ID" value="BBX70981.1"/>
    <property type="molecule type" value="Genomic_DNA"/>
</dbReference>
<feature type="compositionally biased region" description="Low complexity" evidence="1">
    <location>
        <begin position="191"/>
        <end position="200"/>
    </location>
</feature>
<keyword evidence="2" id="KW-0812">Transmembrane</keyword>
<dbReference type="Proteomes" id="UP000466514">
    <property type="component" value="Chromosome"/>
</dbReference>
<reference evidence="3 4" key="1">
    <citation type="journal article" date="2019" name="Emerg. Microbes Infect.">
        <title>Comprehensive subspecies identification of 175 nontuberculous mycobacteria species based on 7547 genomic profiles.</title>
        <authorList>
            <person name="Matsumoto Y."/>
            <person name="Kinjo T."/>
            <person name="Motooka D."/>
            <person name="Nabeya D."/>
            <person name="Jung N."/>
            <person name="Uechi K."/>
            <person name="Horii T."/>
            <person name="Iida T."/>
            <person name="Fujita J."/>
            <person name="Nakamura S."/>
        </authorList>
    </citation>
    <scope>NUCLEOTIDE SEQUENCE [LARGE SCALE GENOMIC DNA]</scope>
    <source>
        <strain evidence="3 4">JCM 13323</strain>
    </source>
</reference>
<keyword evidence="2" id="KW-1133">Transmembrane helix</keyword>
<protein>
    <submittedName>
        <fullName evidence="3">Uncharacterized protein</fullName>
    </submittedName>
</protein>
<keyword evidence="2" id="KW-0472">Membrane</keyword>
<name>A0A7I7MF93_9MYCO</name>